<dbReference type="Proteomes" id="UP000009097">
    <property type="component" value="Unassembled WGS sequence"/>
</dbReference>
<proteinExistence type="predicted"/>
<dbReference type="PROSITE" id="PS51257">
    <property type="entry name" value="PROKAR_LIPOPROTEIN"/>
    <property type="match status" value="1"/>
</dbReference>
<sequence>MIRIQLQARSLKATFTNDLTSASSSSMPFILSCRPVPR</sequence>
<organism evidence="1 2">
    <name type="scientific">Fusarium oxysporum f. sp. lycopersici (strain 4287 / CBS 123668 / FGSC 9935 / NRRL 34936)</name>
    <name type="common">Fusarium vascular wilt of tomato</name>
    <dbReference type="NCBI Taxonomy" id="426428"/>
    <lineage>
        <taxon>Eukaryota</taxon>
        <taxon>Fungi</taxon>
        <taxon>Dikarya</taxon>
        <taxon>Ascomycota</taxon>
        <taxon>Pezizomycotina</taxon>
        <taxon>Sordariomycetes</taxon>
        <taxon>Hypocreomycetidae</taxon>
        <taxon>Hypocreales</taxon>
        <taxon>Nectriaceae</taxon>
        <taxon>Fusarium</taxon>
        <taxon>Fusarium oxysporum species complex</taxon>
    </lineage>
</organism>
<dbReference type="GeneID" id="28963591"/>
<dbReference type="KEGG" id="fox:FOXG_22885"/>
<dbReference type="VEuPathDB" id="FungiDB:FOXG_22885"/>
<reference evidence="1" key="1">
    <citation type="submission" date="2007-04" db="EMBL/GenBank/DDBJ databases">
        <authorList>
            <consortium name="The Broad Institute Genome Sequencing Platform"/>
            <person name="Birren B."/>
            <person name="Lander E."/>
            <person name="Galagan J."/>
            <person name="Nusbaum C."/>
            <person name="Devon K."/>
            <person name="Ma L.-J."/>
            <person name="Jaffe D."/>
            <person name="Butler J."/>
            <person name="Alvarez P."/>
            <person name="Gnerre S."/>
            <person name="Grabherr M."/>
            <person name="Kleber M."/>
            <person name="Mauceli E."/>
            <person name="Brockman W."/>
            <person name="MacCallum I.A."/>
            <person name="Young S."/>
            <person name="LaButti K."/>
            <person name="DeCaprio D."/>
            <person name="Crawford M."/>
            <person name="Koehrsen M."/>
            <person name="Engels R."/>
            <person name="Montgomery P."/>
            <person name="Pearson M."/>
            <person name="Howarth C."/>
            <person name="Larson L."/>
            <person name="White J."/>
            <person name="O'Leary S."/>
            <person name="Kodira C."/>
            <person name="Zeng Q."/>
            <person name="Yandava C."/>
            <person name="Alvarado L."/>
            <person name="Kistler C."/>
            <person name="Shim W.-B."/>
            <person name="Kang S."/>
            <person name="Woloshuk C."/>
        </authorList>
    </citation>
    <scope>NUCLEOTIDE SEQUENCE</scope>
    <source>
        <strain evidence="1">4287</strain>
    </source>
</reference>
<reference evidence="1" key="2">
    <citation type="journal article" date="2010" name="Nature">
        <title>Comparative genomics reveals mobile pathogenicity chromosomes in Fusarium.</title>
        <authorList>
            <person name="Ma L.J."/>
            <person name="van der Does H.C."/>
            <person name="Borkovich K.A."/>
            <person name="Coleman J.J."/>
            <person name="Daboussi M.J."/>
            <person name="Di Pietro A."/>
            <person name="Dufresne M."/>
            <person name="Freitag M."/>
            <person name="Grabherr M."/>
            <person name="Henrissat B."/>
            <person name="Houterman P.M."/>
            <person name="Kang S."/>
            <person name="Shim W.B."/>
            <person name="Woloshuk C."/>
            <person name="Xie X."/>
            <person name="Xu J.R."/>
            <person name="Antoniw J."/>
            <person name="Baker S.E."/>
            <person name="Bluhm B.H."/>
            <person name="Breakspear A."/>
            <person name="Brown D.W."/>
            <person name="Butchko R.A."/>
            <person name="Chapman S."/>
            <person name="Coulson R."/>
            <person name="Coutinho P.M."/>
            <person name="Danchin E.G."/>
            <person name="Diener A."/>
            <person name="Gale L.R."/>
            <person name="Gardiner D.M."/>
            <person name="Goff S."/>
            <person name="Hammond-Kosack K.E."/>
            <person name="Hilburn K."/>
            <person name="Hua-Van A."/>
            <person name="Jonkers W."/>
            <person name="Kazan K."/>
            <person name="Kodira C.D."/>
            <person name="Koehrsen M."/>
            <person name="Kumar L."/>
            <person name="Lee Y.H."/>
            <person name="Li L."/>
            <person name="Manners J.M."/>
            <person name="Miranda-Saavedra D."/>
            <person name="Mukherjee M."/>
            <person name="Park G."/>
            <person name="Park J."/>
            <person name="Park S.Y."/>
            <person name="Proctor R.H."/>
            <person name="Regev A."/>
            <person name="Ruiz-Roldan M.C."/>
            <person name="Sain D."/>
            <person name="Sakthikumar S."/>
            <person name="Sykes S."/>
            <person name="Schwartz D.C."/>
            <person name="Turgeon B.G."/>
            <person name="Wapinski I."/>
            <person name="Yoder O."/>
            <person name="Young S."/>
            <person name="Zeng Q."/>
            <person name="Zhou S."/>
            <person name="Galagan J."/>
            <person name="Cuomo C.A."/>
            <person name="Kistler H.C."/>
            <person name="Rep M."/>
        </authorList>
    </citation>
    <scope>NUCLEOTIDE SEQUENCE [LARGE SCALE GENOMIC DNA]</scope>
    <source>
        <strain evidence="1">4287</strain>
    </source>
</reference>
<gene>
    <name evidence="1" type="ORF">FOXG_22885</name>
</gene>
<accession>A0A0J9WD77</accession>
<dbReference type="EMBL" id="DS231753">
    <property type="protein sequence ID" value="KNB20636.1"/>
    <property type="molecule type" value="Genomic_DNA"/>
</dbReference>
<evidence type="ECO:0000313" key="2">
    <source>
        <dbReference type="Proteomes" id="UP000009097"/>
    </source>
</evidence>
<dbReference type="RefSeq" id="XP_018258681.1">
    <property type="nucleotide sequence ID" value="XM_018403307.1"/>
</dbReference>
<protein>
    <submittedName>
        <fullName evidence="1">Uncharacterized protein</fullName>
    </submittedName>
</protein>
<dbReference type="AlphaFoldDB" id="A0A0J9WD77"/>
<name>A0A0J9WD77_FUSO4</name>
<evidence type="ECO:0000313" key="1">
    <source>
        <dbReference type="EMBL" id="KNB20636.1"/>
    </source>
</evidence>